<name>A0AAW0GRZ6_9APHY</name>
<reference evidence="1 2" key="1">
    <citation type="submission" date="2022-09" db="EMBL/GenBank/DDBJ databases">
        <authorList>
            <person name="Palmer J.M."/>
        </authorList>
    </citation>
    <scope>NUCLEOTIDE SEQUENCE [LARGE SCALE GENOMIC DNA]</scope>
    <source>
        <strain evidence="1 2">DSM 7382</strain>
    </source>
</reference>
<dbReference type="EMBL" id="JASBNA010000004">
    <property type="protein sequence ID" value="KAK7692326.1"/>
    <property type="molecule type" value="Genomic_DNA"/>
</dbReference>
<proteinExistence type="predicted"/>
<comment type="caution">
    <text evidence="1">The sequence shown here is derived from an EMBL/GenBank/DDBJ whole genome shotgun (WGS) entry which is preliminary data.</text>
</comment>
<gene>
    <name evidence="1" type="ORF">QCA50_003951</name>
</gene>
<organism evidence="1 2">
    <name type="scientific">Cerrena zonata</name>
    <dbReference type="NCBI Taxonomy" id="2478898"/>
    <lineage>
        <taxon>Eukaryota</taxon>
        <taxon>Fungi</taxon>
        <taxon>Dikarya</taxon>
        <taxon>Basidiomycota</taxon>
        <taxon>Agaricomycotina</taxon>
        <taxon>Agaricomycetes</taxon>
        <taxon>Polyporales</taxon>
        <taxon>Cerrenaceae</taxon>
        <taxon>Cerrena</taxon>
    </lineage>
</organism>
<sequence>MDTSANEHGAIDYPLSSNCEDFLNDVMATNPMLNRKDDVHSGSPGHVSFASNLEAWQSTTRLPCAIITSAAFSASCDYGEGRGDVVLISRDAVHFYVRRSRLLNASHTNFASLLLLFISHDTTSEHVSPCITLTEDANILEIVLHVIYGTPYQQEGLDLGTLLEVIGTLHKYGIPLDTHVVLGQPLFEGIALQMHQDALKVYIVAAQYDLFEMASIASSYLLNYPLVFLPKGTTSKLGPAYLHMLYSLQLARVYLLQRILTIAPEGHEPTVLCGRFEHEVVKSAWWHVTTDFASSAHADVSTAEIREALYPVLLPLICAECQNSVQRRIDEAVLRWSRTPRTISRDMCEFYTVLA</sequence>
<dbReference type="AlphaFoldDB" id="A0AAW0GRZ6"/>
<evidence type="ECO:0000313" key="2">
    <source>
        <dbReference type="Proteomes" id="UP001385951"/>
    </source>
</evidence>
<dbReference type="Proteomes" id="UP001385951">
    <property type="component" value="Unassembled WGS sequence"/>
</dbReference>
<protein>
    <recommendedName>
        <fullName evidence="3">BTB domain-containing protein</fullName>
    </recommendedName>
</protein>
<keyword evidence="2" id="KW-1185">Reference proteome</keyword>
<accession>A0AAW0GRZ6</accession>
<evidence type="ECO:0000313" key="1">
    <source>
        <dbReference type="EMBL" id="KAK7692326.1"/>
    </source>
</evidence>
<evidence type="ECO:0008006" key="3">
    <source>
        <dbReference type="Google" id="ProtNLM"/>
    </source>
</evidence>